<proteinExistence type="inferred from homology"/>
<dbReference type="GO" id="GO:0016853">
    <property type="term" value="F:isomerase activity"/>
    <property type="evidence" value="ECO:0007669"/>
    <property type="project" value="UniProtKB-KW"/>
</dbReference>
<name>A0AAV9HWT9_9PEZI</name>
<sequence length="491" mass="53400">MHASSKILPALAVTLMQIASASHVDDGGKHLAQQPILDTLLQTQQPQFDSAKDHGSSSSSDSSCVVSRLTAYEQTQGPVSFSLSESEHPEVPKLSALNSTVWEQWEFDGVSSSGTGSILMGFSRDPSYHFFGQGNLRVEFYMLLDDGTIIQELDYTQESTIITCDDSVTGIWNSSDRVYGFRVPRDMSSAHVWWDTGRERGSLNLSSLTPPYLANGQLWPPSTTNTKTSSSGGGKKQDTTDAAAAATATAGSAVRMAPGLYFNQPIAGGKMAAEVRIGKRKHMRIEGHGGHGRLWAEDGWFNICDGWHIVRGFVGPYTISYWEPVSRIDASVSYFSAQLFKDGELLVGAQIGNPANASSRRTPGGDDGDYVRFTPEFGGDGVSGRLADKSTGRVIEFVSPKRGGKTWRFRHDHVKKMFEMNLGGGKGLTGFVDRVVGGEADTDESHEGTGFSEQVVLPPEIKQWQIWVVYGIGFLGKWKSTVTNFVSSMLV</sequence>
<keyword evidence="4" id="KW-0732">Signal</keyword>
<dbReference type="InterPro" id="IPR054499">
    <property type="entry name" value="DA_C"/>
</dbReference>
<evidence type="ECO:0000256" key="4">
    <source>
        <dbReference type="SAM" id="SignalP"/>
    </source>
</evidence>
<dbReference type="InterPro" id="IPR056402">
    <property type="entry name" value="DA_N"/>
</dbReference>
<feature type="signal peptide" evidence="4">
    <location>
        <begin position="1"/>
        <end position="21"/>
    </location>
</feature>
<feature type="domain" description="Diels-Alderase C-terminal" evidence="5">
    <location>
        <begin position="299"/>
        <end position="457"/>
    </location>
</feature>
<evidence type="ECO:0000256" key="3">
    <source>
        <dbReference type="SAM" id="MobiDB-lite"/>
    </source>
</evidence>
<feature type="domain" description="Diels-Alderase N-terminal" evidence="6">
    <location>
        <begin position="92"/>
        <end position="212"/>
    </location>
</feature>
<protein>
    <submittedName>
        <fullName evidence="7">Uncharacterized protein</fullName>
    </submittedName>
</protein>
<evidence type="ECO:0000256" key="2">
    <source>
        <dbReference type="ARBA" id="ARBA00046325"/>
    </source>
</evidence>
<dbReference type="EMBL" id="MU864958">
    <property type="protein sequence ID" value="KAK4463581.1"/>
    <property type="molecule type" value="Genomic_DNA"/>
</dbReference>
<gene>
    <name evidence="7" type="ORF">QBC42DRAFT_324128</name>
</gene>
<comment type="similarity">
    <text evidence="2">Belongs to the Diels-Alderase family.</text>
</comment>
<accession>A0AAV9HWT9</accession>
<evidence type="ECO:0000313" key="8">
    <source>
        <dbReference type="Proteomes" id="UP001321749"/>
    </source>
</evidence>
<dbReference type="Pfam" id="PF22903">
    <property type="entry name" value="DA_C"/>
    <property type="match status" value="1"/>
</dbReference>
<keyword evidence="1" id="KW-0413">Isomerase</keyword>
<dbReference type="Proteomes" id="UP001321749">
    <property type="component" value="Unassembled WGS sequence"/>
</dbReference>
<reference evidence="7" key="2">
    <citation type="submission" date="2023-06" db="EMBL/GenBank/DDBJ databases">
        <authorList>
            <consortium name="Lawrence Berkeley National Laboratory"/>
            <person name="Mondo S.J."/>
            <person name="Hensen N."/>
            <person name="Bonometti L."/>
            <person name="Westerberg I."/>
            <person name="Brannstrom I.O."/>
            <person name="Guillou S."/>
            <person name="Cros-Aarteil S."/>
            <person name="Calhoun S."/>
            <person name="Haridas S."/>
            <person name="Kuo A."/>
            <person name="Pangilinan J."/>
            <person name="Riley R."/>
            <person name="Labutti K."/>
            <person name="Andreopoulos B."/>
            <person name="Lipzen A."/>
            <person name="Chen C."/>
            <person name="Yanf M."/>
            <person name="Daum C."/>
            <person name="Ng V."/>
            <person name="Clum A."/>
            <person name="Steindorff A."/>
            <person name="Ohm R."/>
            <person name="Martin F."/>
            <person name="Silar P."/>
            <person name="Natvig D."/>
            <person name="Lalanne C."/>
            <person name="Gautier V."/>
            <person name="Ament-Velasquez S.L."/>
            <person name="Kruys A."/>
            <person name="Hutchinson M.I."/>
            <person name="Powell A.J."/>
            <person name="Barry K."/>
            <person name="Miller A.N."/>
            <person name="Grigoriev I.V."/>
            <person name="Debuchy R."/>
            <person name="Gladieux P."/>
            <person name="Thoren M.H."/>
            <person name="Johannesson H."/>
        </authorList>
    </citation>
    <scope>NUCLEOTIDE SEQUENCE</scope>
    <source>
        <strain evidence="7">PSN324</strain>
    </source>
</reference>
<feature type="region of interest" description="Disordered" evidence="3">
    <location>
        <begin position="214"/>
        <end position="243"/>
    </location>
</feature>
<evidence type="ECO:0000259" key="6">
    <source>
        <dbReference type="Pfam" id="PF24137"/>
    </source>
</evidence>
<dbReference type="AlphaFoldDB" id="A0AAV9HWT9"/>
<evidence type="ECO:0000256" key="1">
    <source>
        <dbReference type="ARBA" id="ARBA00023235"/>
    </source>
</evidence>
<reference evidence="7" key="1">
    <citation type="journal article" date="2023" name="Mol. Phylogenet. Evol.">
        <title>Genome-scale phylogeny and comparative genomics of the fungal order Sordariales.</title>
        <authorList>
            <person name="Hensen N."/>
            <person name="Bonometti L."/>
            <person name="Westerberg I."/>
            <person name="Brannstrom I.O."/>
            <person name="Guillou S."/>
            <person name="Cros-Aarteil S."/>
            <person name="Calhoun S."/>
            <person name="Haridas S."/>
            <person name="Kuo A."/>
            <person name="Mondo S."/>
            <person name="Pangilinan J."/>
            <person name="Riley R."/>
            <person name="LaButti K."/>
            <person name="Andreopoulos B."/>
            <person name="Lipzen A."/>
            <person name="Chen C."/>
            <person name="Yan M."/>
            <person name="Daum C."/>
            <person name="Ng V."/>
            <person name="Clum A."/>
            <person name="Steindorff A."/>
            <person name="Ohm R.A."/>
            <person name="Martin F."/>
            <person name="Silar P."/>
            <person name="Natvig D.O."/>
            <person name="Lalanne C."/>
            <person name="Gautier V."/>
            <person name="Ament-Velasquez S.L."/>
            <person name="Kruys A."/>
            <person name="Hutchinson M.I."/>
            <person name="Powell A.J."/>
            <person name="Barry K."/>
            <person name="Miller A.N."/>
            <person name="Grigoriev I.V."/>
            <person name="Debuchy R."/>
            <person name="Gladieux P."/>
            <person name="Hiltunen Thoren M."/>
            <person name="Johannesson H."/>
        </authorList>
    </citation>
    <scope>NUCLEOTIDE SEQUENCE</scope>
    <source>
        <strain evidence="7">PSN324</strain>
    </source>
</reference>
<comment type="caution">
    <text evidence="7">The sequence shown here is derived from an EMBL/GenBank/DDBJ whole genome shotgun (WGS) entry which is preliminary data.</text>
</comment>
<evidence type="ECO:0000259" key="5">
    <source>
        <dbReference type="Pfam" id="PF22903"/>
    </source>
</evidence>
<feature type="chain" id="PRO_5043406945" evidence="4">
    <location>
        <begin position="22"/>
        <end position="491"/>
    </location>
</feature>
<dbReference type="Pfam" id="PF24137">
    <property type="entry name" value="DA_N"/>
    <property type="match status" value="1"/>
</dbReference>
<keyword evidence="8" id="KW-1185">Reference proteome</keyword>
<organism evidence="7 8">
    <name type="scientific">Cladorrhinum samala</name>
    <dbReference type="NCBI Taxonomy" id="585594"/>
    <lineage>
        <taxon>Eukaryota</taxon>
        <taxon>Fungi</taxon>
        <taxon>Dikarya</taxon>
        <taxon>Ascomycota</taxon>
        <taxon>Pezizomycotina</taxon>
        <taxon>Sordariomycetes</taxon>
        <taxon>Sordariomycetidae</taxon>
        <taxon>Sordariales</taxon>
        <taxon>Podosporaceae</taxon>
        <taxon>Cladorrhinum</taxon>
    </lineage>
</organism>
<evidence type="ECO:0000313" key="7">
    <source>
        <dbReference type="EMBL" id="KAK4463581.1"/>
    </source>
</evidence>